<evidence type="ECO:0000313" key="1">
    <source>
        <dbReference type="EMBL" id="EMO43401.1"/>
    </source>
</evidence>
<dbReference type="AlphaFoldDB" id="M6UKR8"/>
<evidence type="ECO:0000313" key="2">
    <source>
        <dbReference type="Proteomes" id="UP000012160"/>
    </source>
</evidence>
<dbReference type="EMBL" id="AHOQ02000053">
    <property type="protein sequence ID" value="EMO43401.1"/>
    <property type="molecule type" value="Genomic_DNA"/>
</dbReference>
<sequence>MITLEVEDGNETFLGFRPNFQTLLGATRNALLLVGNLAHYGSKDWVRALNREEWPGEG</sequence>
<dbReference type="Proteomes" id="UP000012160">
    <property type="component" value="Unassembled WGS sequence"/>
</dbReference>
<reference evidence="1 2" key="1">
    <citation type="submission" date="2013-01" db="EMBL/GenBank/DDBJ databases">
        <authorList>
            <person name="Harkins D.M."/>
            <person name="Durkin A.S."/>
            <person name="Brinkac L.M."/>
            <person name="Haft D.H."/>
            <person name="Selengut J.D."/>
            <person name="Sanka R."/>
            <person name="DePew J."/>
            <person name="Purushe J."/>
            <person name="Matthias M.A."/>
            <person name="Vinetz J.M."/>
            <person name="Sutton G.G."/>
            <person name="Nierman W.C."/>
            <person name="Fouts D.E."/>
        </authorList>
    </citation>
    <scope>NUCLEOTIDE SEQUENCE [LARGE SCALE GENOMIC DNA]</scope>
    <source>
        <strain evidence="1 2">ZUN179</strain>
    </source>
</reference>
<comment type="caution">
    <text evidence="1">The sequence shown here is derived from an EMBL/GenBank/DDBJ whole genome shotgun (WGS) entry which is preliminary data.</text>
</comment>
<protein>
    <submittedName>
        <fullName evidence="1">Uncharacterized protein</fullName>
    </submittedName>
</protein>
<accession>M6UKR8</accession>
<gene>
    <name evidence="1" type="ORF">LEP1GSC187_1264</name>
</gene>
<name>M6UKR8_9LEPT</name>
<organism evidence="1 2">
    <name type="scientific">Leptospira santarosai str. ZUN179</name>
    <dbReference type="NCBI Taxonomy" id="1049985"/>
    <lineage>
        <taxon>Bacteria</taxon>
        <taxon>Pseudomonadati</taxon>
        <taxon>Spirochaetota</taxon>
        <taxon>Spirochaetia</taxon>
        <taxon>Leptospirales</taxon>
        <taxon>Leptospiraceae</taxon>
        <taxon>Leptospira</taxon>
    </lineage>
</organism>
<proteinExistence type="predicted"/>